<reference evidence="2" key="1">
    <citation type="submission" date="2023-03" db="UniProtKB">
        <authorList>
            <consortium name="WormBaseParasite"/>
        </authorList>
    </citation>
    <scope>IDENTIFICATION</scope>
</reference>
<name>A0A9J2P2M2_ASCLU</name>
<dbReference type="AlphaFoldDB" id="A0A9J2P2M2"/>
<accession>A0A9J2P2M2</accession>
<protein>
    <submittedName>
        <fullName evidence="2">Uncharacterized protein</fullName>
    </submittedName>
</protein>
<sequence>MHLVWSKLNLPESSPTLQSTKLFNRKILKKLNKYVLNQDHELLALTKSKKFFFLFKS</sequence>
<evidence type="ECO:0000313" key="2">
    <source>
        <dbReference type="WBParaSite" id="ALUE_0000365801-mRNA-1"/>
    </source>
</evidence>
<proteinExistence type="predicted"/>
<dbReference type="Proteomes" id="UP000036681">
    <property type="component" value="Unplaced"/>
</dbReference>
<dbReference type="WBParaSite" id="ALUE_0000365801-mRNA-1">
    <property type="protein sequence ID" value="ALUE_0000365801-mRNA-1"/>
    <property type="gene ID" value="ALUE_0000365801"/>
</dbReference>
<keyword evidence="1" id="KW-1185">Reference proteome</keyword>
<organism evidence="1 2">
    <name type="scientific">Ascaris lumbricoides</name>
    <name type="common">Giant roundworm</name>
    <dbReference type="NCBI Taxonomy" id="6252"/>
    <lineage>
        <taxon>Eukaryota</taxon>
        <taxon>Metazoa</taxon>
        <taxon>Ecdysozoa</taxon>
        <taxon>Nematoda</taxon>
        <taxon>Chromadorea</taxon>
        <taxon>Rhabditida</taxon>
        <taxon>Spirurina</taxon>
        <taxon>Ascaridomorpha</taxon>
        <taxon>Ascaridoidea</taxon>
        <taxon>Ascarididae</taxon>
        <taxon>Ascaris</taxon>
    </lineage>
</organism>
<evidence type="ECO:0000313" key="1">
    <source>
        <dbReference type="Proteomes" id="UP000036681"/>
    </source>
</evidence>